<reference evidence="2" key="1">
    <citation type="submission" date="2021-01" db="EMBL/GenBank/DDBJ databases">
        <title>Whole genome shotgun sequence of Planobispora takensis NBRC 109077.</title>
        <authorList>
            <person name="Komaki H."/>
            <person name="Tamura T."/>
        </authorList>
    </citation>
    <scope>NUCLEOTIDE SEQUENCE</scope>
    <source>
        <strain evidence="2">NBRC 109077</strain>
    </source>
</reference>
<gene>
    <name evidence="2" type="ORF">Pta02_50370</name>
</gene>
<evidence type="ECO:0000256" key="1">
    <source>
        <dbReference type="SAM" id="Phobius"/>
    </source>
</evidence>
<accession>A0A8J3SYJ4</accession>
<dbReference type="AlphaFoldDB" id="A0A8J3SYJ4"/>
<sequence>MSVTGQYRVCVNGTHAYRVVLVAAGLAGLVCTWLAASDPLNPPVYFTVQSNIMLVAYYVWTLWRGVASALLKGAVTLFISITGLVFHFILMHGASPLGLLPDGQGDDVGQMGNLLLHYVTPIMAFADWLVFDRTLRPVWTAPLVWLAYPAFYLVFALTRGALLEPGTDRRYPYPFLDVDKLGYGGVAVQAVLLTLFFAVLGCVLVGLHRLVSRTARPPVPAESAA</sequence>
<keyword evidence="1" id="KW-0812">Transmembrane</keyword>
<comment type="caution">
    <text evidence="2">The sequence shown here is derived from an EMBL/GenBank/DDBJ whole genome shotgun (WGS) entry which is preliminary data.</text>
</comment>
<feature type="transmembrane region" description="Helical" evidence="1">
    <location>
        <begin position="75"/>
        <end position="94"/>
    </location>
</feature>
<evidence type="ECO:0000313" key="3">
    <source>
        <dbReference type="Proteomes" id="UP000634476"/>
    </source>
</evidence>
<organism evidence="2 3">
    <name type="scientific">Planobispora takensis</name>
    <dbReference type="NCBI Taxonomy" id="1367882"/>
    <lineage>
        <taxon>Bacteria</taxon>
        <taxon>Bacillati</taxon>
        <taxon>Actinomycetota</taxon>
        <taxon>Actinomycetes</taxon>
        <taxon>Streptosporangiales</taxon>
        <taxon>Streptosporangiaceae</taxon>
        <taxon>Planobispora</taxon>
    </lineage>
</organism>
<dbReference type="Proteomes" id="UP000634476">
    <property type="component" value="Unassembled WGS sequence"/>
</dbReference>
<dbReference type="InterPro" id="IPR049713">
    <property type="entry name" value="Pr6Pr-like"/>
</dbReference>
<keyword evidence="3" id="KW-1185">Reference proteome</keyword>
<feature type="transmembrane region" description="Helical" evidence="1">
    <location>
        <begin position="114"/>
        <end position="131"/>
    </location>
</feature>
<feature type="transmembrane region" description="Helical" evidence="1">
    <location>
        <begin position="42"/>
        <end position="63"/>
    </location>
</feature>
<protein>
    <submittedName>
        <fullName evidence="2">Integral membrane regulator</fullName>
    </submittedName>
</protein>
<keyword evidence="1" id="KW-0472">Membrane</keyword>
<dbReference type="NCBIfam" id="NF038065">
    <property type="entry name" value="Pr6Pr"/>
    <property type="match status" value="1"/>
</dbReference>
<feature type="transmembrane region" description="Helical" evidence="1">
    <location>
        <begin position="16"/>
        <end position="36"/>
    </location>
</feature>
<dbReference type="EMBL" id="BOOK01000036">
    <property type="protein sequence ID" value="GII03029.1"/>
    <property type="molecule type" value="Genomic_DNA"/>
</dbReference>
<proteinExistence type="predicted"/>
<name>A0A8J3SYJ4_9ACTN</name>
<keyword evidence="1" id="KW-1133">Transmembrane helix</keyword>
<feature type="transmembrane region" description="Helical" evidence="1">
    <location>
        <begin position="182"/>
        <end position="207"/>
    </location>
</feature>
<evidence type="ECO:0000313" key="2">
    <source>
        <dbReference type="EMBL" id="GII03029.1"/>
    </source>
</evidence>
<feature type="transmembrane region" description="Helical" evidence="1">
    <location>
        <begin position="143"/>
        <end position="162"/>
    </location>
</feature>